<dbReference type="PANTHER" id="PTHR46300">
    <property type="entry name" value="P450, PUTATIVE (EUROFUNG)-RELATED-RELATED"/>
    <property type="match status" value="1"/>
</dbReference>
<comment type="pathway">
    <text evidence="3">Secondary metabolite biosynthesis.</text>
</comment>
<feature type="binding site" description="axial binding residue" evidence="13">
    <location>
        <position position="435"/>
    </location>
    <ligand>
        <name>heme</name>
        <dbReference type="ChEBI" id="CHEBI:30413"/>
    </ligand>
    <ligandPart>
        <name>Fe</name>
        <dbReference type="ChEBI" id="CHEBI:18248"/>
    </ligandPart>
</feature>
<evidence type="ECO:0000256" key="14">
    <source>
        <dbReference type="RuleBase" id="RU000461"/>
    </source>
</evidence>
<keyword evidence="6" id="KW-0812">Transmembrane</keyword>
<evidence type="ECO:0000256" key="11">
    <source>
        <dbReference type="ARBA" id="ARBA00023033"/>
    </source>
</evidence>
<evidence type="ECO:0000313" key="16">
    <source>
        <dbReference type="Proteomes" id="UP000703269"/>
    </source>
</evidence>
<dbReference type="PRINTS" id="PR00385">
    <property type="entry name" value="P450"/>
</dbReference>
<evidence type="ECO:0000256" key="2">
    <source>
        <dbReference type="ARBA" id="ARBA00004370"/>
    </source>
</evidence>
<dbReference type="GO" id="GO:0005506">
    <property type="term" value="F:iron ion binding"/>
    <property type="evidence" value="ECO:0007669"/>
    <property type="project" value="InterPro"/>
</dbReference>
<keyword evidence="7 13" id="KW-0479">Metal-binding</keyword>
<keyword evidence="9 14" id="KW-0560">Oxidoreductase</keyword>
<keyword evidence="11 14" id="KW-0503">Monooxygenase</keyword>
<dbReference type="SUPFAM" id="SSF48264">
    <property type="entry name" value="Cytochrome P450"/>
    <property type="match status" value="1"/>
</dbReference>
<evidence type="ECO:0000256" key="7">
    <source>
        <dbReference type="ARBA" id="ARBA00022723"/>
    </source>
</evidence>
<keyword evidence="8" id="KW-1133">Transmembrane helix</keyword>
<evidence type="ECO:0000256" key="9">
    <source>
        <dbReference type="ARBA" id="ARBA00023002"/>
    </source>
</evidence>
<comment type="cofactor">
    <cofactor evidence="1 13">
        <name>heme</name>
        <dbReference type="ChEBI" id="CHEBI:30413"/>
    </cofactor>
</comment>
<evidence type="ECO:0000256" key="8">
    <source>
        <dbReference type="ARBA" id="ARBA00022989"/>
    </source>
</evidence>
<dbReference type="Gene3D" id="1.10.630.10">
    <property type="entry name" value="Cytochrome P450"/>
    <property type="match status" value="1"/>
</dbReference>
<dbReference type="OrthoDB" id="2789670at2759"/>
<organism evidence="15 16">
    <name type="scientific">Phanerochaete sordida</name>
    <dbReference type="NCBI Taxonomy" id="48140"/>
    <lineage>
        <taxon>Eukaryota</taxon>
        <taxon>Fungi</taxon>
        <taxon>Dikarya</taxon>
        <taxon>Basidiomycota</taxon>
        <taxon>Agaricomycotina</taxon>
        <taxon>Agaricomycetes</taxon>
        <taxon>Polyporales</taxon>
        <taxon>Phanerochaetaceae</taxon>
        <taxon>Phanerochaete</taxon>
    </lineage>
</organism>
<dbReference type="GO" id="GO:0016020">
    <property type="term" value="C:membrane"/>
    <property type="evidence" value="ECO:0007669"/>
    <property type="project" value="UniProtKB-SubCell"/>
</dbReference>
<evidence type="ECO:0000256" key="3">
    <source>
        <dbReference type="ARBA" id="ARBA00005179"/>
    </source>
</evidence>
<comment type="similarity">
    <text evidence="4 14">Belongs to the cytochrome P450 family.</text>
</comment>
<evidence type="ECO:0000256" key="1">
    <source>
        <dbReference type="ARBA" id="ARBA00001971"/>
    </source>
</evidence>
<keyword evidence="12" id="KW-0472">Membrane</keyword>
<dbReference type="PRINTS" id="PR00463">
    <property type="entry name" value="EP450I"/>
</dbReference>
<sequence>MTQQLPTNRLSALEVLAAALGCVLALSLVRRWINDKSRRSAFPLPPGPSTLWTSPGGRLPFTFAQLTEMYGPVFAFKKGARVVCVVGRYQAAVDIMQKHGADLADRPRSIAAGELLSGGKRTLLVGAGDRLRKLRKALHSHLTPSVAIQYRPMQAKLAMNVVLDILRDPEHHVEHARRYAASVVMTMTYGKTEPTLYTDPEVQEMVVHATRLGSVIPLDYHIVDRFPILKNVPFVTSTLRQWHKEELGLFSSLVDGARVRAKEGAPPCFATYLLENQQQLELSEDEIAYLAGSMFGAGSDTSATAIAFMVMAAATHPKAQAEVQAQLDSVVGRDRVPTFDDESLLPLVTAFYLEAYRWRPVSYGGFAHRATSDIRWGEYVIPTGAMVIGNHWSIARDPDVFPDPEQFRPSRWLDESGKLKGDMTSFNFGFGRRVCVGQHVANSSLFINTTLILWAFNISDDPAKPIDTMGFTDTANVRVKPFKAVFSPRVPRVQELVESCID</sequence>
<dbReference type="GO" id="GO:0016705">
    <property type="term" value="F:oxidoreductase activity, acting on paired donors, with incorporation or reduction of molecular oxygen"/>
    <property type="evidence" value="ECO:0007669"/>
    <property type="project" value="InterPro"/>
</dbReference>
<dbReference type="AlphaFoldDB" id="A0A9P3GNE0"/>
<evidence type="ECO:0000256" key="10">
    <source>
        <dbReference type="ARBA" id="ARBA00023004"/>
    </source>
</evidence>
<gene>
    <name evidence="15" type="ORF">PsYK624_143300</name>
</gene>
<evidence type="ECO:0000256" key="4">
    <source>
        <dbReference type="ARBA" id="ARBA00010617"/>
    </source>
</evidence>
<dbReference type="GO" id="GO:0004497">
    <property type="term" value="F:monooxygenase activity"/>
    <property type="evidence" value="ECO:0007669"/>
    <property type="project" value="UniProtKB-KW"/>
</dbReference>
<dbReference type="EMBL" id="BPQB01000082">
    <property type="protein sequence ID" value="GJE98108.1"/>
    <property type="molecule type" value="Genomic_DNA"/>
</dbReference>
<dbReference type="InterPro" id="IPR002401">
    <property type="entry name" value="Cyt_P450_E_grp-I"/>
</dbReference>
<keyword evidence="16" id="KW-1185">Reference proteome</keyword>
<dbReference type="PANTHER" id="PTHR46300:SF1">
    <property type="entry name" value="P450, PUTATIVE (EUROFUNG)-RELATED"/>
    <property type="match status" value="1"/>
</dbReference>
<reference evidence="15 16" key="1">
    <citation type="submission" date="2021-08" db="EMBL/GenBank/DDBJ databases">
        <title>Draft Genome Sequence of Phanerochaete sordida strain YK-624.</title>
        <authorList>
            <person name="Mori T."/>
            <person name="Dohra H."/>
            <person name="Suzuki T."/>
            <person name="Kawagishi H."/>
            <person name="Hirai H."/>
        </authorList>
    </citation>
    <scope>NUCLEOTIDE SEQUENCE [LARGE SCALE GENOMIC DNA]</scope>
    <source>
        <strain evidence="15 16">YK-624</strain>
    </source>
</reference>
<accession>A0A9P3GNE0</accession>
<dbReference type="GO" id="GO:0020037">
    <property type="term" value="F:heme binding"/>
    <property type="evidence" value="ECO:0007669"/>
    <property type="project" value="InterPro"/>
</dbReference>
<protein>
    <submittedName>
        <fullName evidence="15">Cytochrome P450</fullName>
    </submittedName>
</protein>
<dbReference type="PROSITE" id="PS00086">
    <property type="entry name" value="CYTOCHROME_P450"/>
    <property type="match status" value="1"/>
</dbReference>
<evidence type="ECO:0000256" key="12">
    <source>
        <dbReference type="ARBA" id="ARBA00023136"/>
    </source>
</evidence>
<name>A0A9P3GNE0_9APHY</name>
<evidence type="ECO:0000256" key="5">
    <source>
        <dbReference type="ARBA" id="ARBA00022617"/>
    </source>
</evidence>
<evidence type="ECO:0000256" key="6">
    <source>
        <dbReference type="ARBA" id="ARBA00022692"/>
    </source>
</evidence>
<evidence type="ECO:0000256" key="13">
    <source>
        <dbReference type="PIRSR" id="PIRSR602401-1"/>
    </source>
</evidence>
<dbReference type="InterPro" id="IPR036396">
    <property type="entry name" value="Cyt_P450_sf"/>
</dbReference>
<keyword evidence="5 13" id="KW-0349">Heme</keyword>
<dbReference type="Pfam" id="PF00067">
    <property type="entry name" value="p450"/>
    <property type="match status" value="1"/>
</dbReference>
<dbReference type="InterPro" id="IPR050364">
    <property type="entry name" value="Cytochrome_P450_fung"/>
</dbReference>
<dbReference type="CDD" id="cd11065">
    <property type="entry name" value="CYP64-like"/>
    <property type="match status" value="1"/>
</dbReference>
<comment type="caution">
    <text evidence="15">The sequence shown here is derived from an EMBL/GenBank/DDBJ whole genome shotgun (WGS) entry which is preliminary data.</text>
</comment>
<keyword evidence="10 13" id="KW-0408">Iron</keyword>
<dbReference type="InterPro" id="IPR017972">
    <property type="entry name" value="Cyt_P450_CS"/>
</dbReference>
<proteinExistence type="inferred from homology"/>
<comment type="subcellular location">
    <subcellularLocation>
        <location evidence="2">Membrane</location>
    </subcellularLocation>
</comment>
<dbReference type="InterPro" id="IPR001128">
    <property type="entry name" value="Cyt_P450"/>
</dbReference>
<dbReference type="Proteomes" id="UP000703269">
    <property type="component" value="Unassembled WGS sequence"/>
</dbReference>
<evidence type="ECO:0000313" key="15">
    <source>
        <dbReference type="EMBL" id="GJE98108.1"/>
    </source>
</evidence>